<dbReference type="RefSeq" id="WP_378602923.1">
    <property type="nucleotide sequence ID" value="NZ_JBHSQN010000004.1"/>
</dbReference>
<dbReference type="EMBL" id="JBHSQN010000004">
    <property type="protein sequence ID" value="MFC6011379.1"/>
    <property type="molecule type" value="Genomic_DNA"/>
</dbReference>
<proteinExistence type="predicted"/>
<dbReference type="Proteomes" id="UP001596223">
    <property type="component" value="Unassembled WGS sequence"/>
</dbReference>
<evidence type="ECO:0000256" key="1">
    <source>
        <dbReference type="SAM" id="MobiDB-lite"/>
    </source>
</evidence>
<accession>A0ABW1JRQ1</accession>
<protein>
    <submittedName>
        <fullName evidence="2">Uncharacterized protein</fullName>
    </submittedName>
</protein>
<name>A0ABW1JRQ1_9NOCA</name>
<feature type="region of interest" description="Disordered" evidence="1">
    <location>
        <begin position="389"/>
        <end position="436"/>
    </location>
</feature>
<reference evidence="3" key="1">
    <citation type="journal article" date="2019" name="Int. J. Syst. Evol. Microbiol.">
        <title>The Global Catalogue of Microorganisms (GCM) 10K type strain sequencing project: providing services to taxonomists for standard genome sequencing and annotation.</title>
        <authorList>
            <consortium name="The Broad Institute Genomics Platform"/>
            <consortium name="The Broad Institute Genome Sequencing Center for Infectious Disease"/>
            <person name="Wu L."/>
            <person name="Ma J."/>
        </authorList>
    </citation>
    <scope>NUCLEOTIDE SEQUENCE [LARGE SCALE GENOMIC DNA]</scope>
    <source>
        <strain evidence="3">CCUG 36956</strain>
    </source>
</reference>
<comment type="caution">
    <text evidence="2">The sequence shown here is derived from an EMBL/GenBank/DDBJ whole genome shotgun (WGS) entry which is preliminary data.</text>
</comment>
<evidence type="ECO:0000313" key="2">
    <source>
        <dbReference type="EMBL" id="MFC6011379.1"/>
    </source>
</evidence>
<organism evidence="2 3">
    <name type="scientific">Nocardia lasii</name>
    <dbReference type="NCBI Taxonomy" id="1616107"/>
    <lineage>
        <taxon>Bacteria</taxon>
        <taxon>Bacillati</taxon>
        <taxon>Actinomycetota</taxon>
        <taxon>Actinomycetes</taxon>
        <taxon>Mycobacteriales</taxon>
        <taxon>Nocardiaceae</taxon>
        <taxon>Nocardia</taxon>
    </lineage>
</organism>
<evidence type="ECO:0000313" key="3">
    <source>
        <dbReference type="Proteomes" id="UP001596223"/>
    </source>
</evidence>
<gene>
    <name evidence="2" type="ORF">ACFP3H_09995</name>
</gene>
<keyword evidence="3" id="KW-1185">Reference proteome</keyword>
<sequence length="719" mass="69468">MTTSGTPAPGMRISLPSGAVWEGGTGGGTATITLPEEDTVLLDKDGRIPPNALIGSGLFGVLDSVLSDVLGTGPGTIAERVAGQAMDLLRPDADATDTKTRLIKFSSKTTLLNPAKPESGVENVVSENISAPAGYAAGGAVRGPGTGSSDSILARLSNGEFVVNAAATAGALPLLEAINAGWVPSAGYLAGMLPGFANGGLVGDSGMGDPQKWREMLGTGLIADVLGSIGGAAVDAAGTAGAALGGALAPVLSAGGPFGRRTTEPVQVDLGANSPFPTDGPPITAALNVEPQGLMGAMPAFAQESTSTAKGSAAPLSALSEALSAGIVASATEAGGQVGAALGAAIAPALGPAGQLAPEIGEQLGQTIGSRFGGGFAASMSLKSAIGTMPSDPTLSDGVSGGKVAPGGAAPTLSTSSGGGGSDGGSNSIVVSGGSSGGGSNVVYLSGGTGGTVDLGPATTPRTPSLSEGLQGTSLAEPEHRTTYGGADYIDRGSIVGSELAKNFGESLGLSDTTALRDVGSTVGALAGALGIPAVSNALSVDGELAKQLGIESNTEFLVPYEQQKAFDYDEGSGLQAGVQGFLTGTSSGGLVKGLTGAAKGAAQDLAGQVGGFLGAGLGTAIAGPAGAAIGGVLGSFAGSTVMGKAVDLVAKPIEWAASTAKELVGTGFGLTDLAEGVGGHTARGDIFNFNGMDPTSVAMSIARVQRRKTVAQQRGGVG</sequence>